<dbReference type="PROSITE" id="PS00211">
    <property type="entry name" value="ABC_TRANSPORTER_1"/>
    <property type="match status" value="1"/>
</dbReference>
<dbReference type="InterPro" id="IPR017871">
    <property type="entry name" value="ABC_transporter-like_CS"/>
</dbReference>
<evidence type="ECO:0000256" key="2">
    <source>
        <dbReference type="ARBA" id="ARBA00022840"/>
    </source>
</evidence>
<dbReference type="SMART" id="SM00382">
    <property type="entry name" value="AAA"/>
    <property type="match status" value="1"/>
</dbReference>
<evidence type="ECO:0000313" key="5">
    <source>
        <dbReference type="Proteomes" id="UP000228947"/>
    </source>
</evidence>
<sequence>DHISKSFGAVRALQAITFSVQRAEIVALVGDNGAGKSTLVKIISGALTPDSGKLWLEGREVHFRRPADAIREGIETVYQHLALIEELDVADNIYLGREVTRGGWLGKVIGWLDRPQMRRSTQQAISQLHVKIPSPNRSVRRLSGGQRQAVAIGRAITWGHKLLILDEPTAALGVEETEQVLVTIEKLRDEQGLSMIVVSHNMQDVYRIADRIVVLRQGRHVATLLKQETTPQEIVAYITGAKSQAQPAEEQSAWQPSKISHN</sequence>
<dbReference type="Proteomes" id="UP000228947">
    <property type="component" value="Unassembled WGS sequence"/>
</dbReference>
<evidence type="ECO:0000259" key="3">
    <source>
        <dbReference type="PROSITE" id="PS50893"/>
    </source>
</evidence>
<proteinExistence type="predicted"/>
<dbReference type="PROSITE" id="PS50893">
    <property type="entry name" value="ABC_TRANSPORTER_2"/>
    <property type="match status" value="1"/>
</dbReference>
<dbReference type="EMBL" id="PGTL01000055">
    <property type="protein sequence ID" value="PJF41907.1"/>
    <property type="molecule type" value="Genomic_DNA"/>
</dbReference>
<protein>
    <submittedName>
        <fullName evidence="4">Sugar ABC transporter ATP-binding protein</fullName>
    </submittedName>
</protein>
<dbReference type="Pfam" id="PF00005">
    <property type="entry name" value="ABC_tran"/>
    <property type="match status" value="1"/>
</dbReference>
<keyword evidence="1" id="KW-0547">Nucleotide-binding</keyword>
<feature type="non-terminal residue" evidence="4">
    <location>
        <position position="1"/>
    </location>
</feature>
<dbReference type="SUPFAM" id="SSF52540">
    <property type="entry name" value="P-loop containing nucleoside triphosphate hydrolases"/>
    <property type="match status" value="1"/>
</dbReference>
<dbReference type="InterPro" id="IPR003439">
    <property type="entry name" value="ABC_transporter-like_ATP-bd"/>
</dbReference>
<name>A0A2M8PWH2_9CHLR</name>
<dbReference type="PANTHER" id="PTHR43790">
    <property type="entry name" value="CARBOHYDRATE TRANSPORT ATP-BINDING PROTEIN MG119-RELATED"/>
    <property type="match status" value="1"/>
</dbReference>
<dbReference type="InterPro" id="IPR027417">
    <property type="entry name" value="P-loop_NTPase"/>
</dbReference>
<reference evidence="4 5" key="1">
    <citation type="submission" date="2017-11" db="EMBL/GenBank/DDBJ databases">
        <title>Evolution of Phototrophy in the Chloroflexi Phylum Driven by Horizontal Gene Transfer.</title>
        <authorList>
            <person name="Ward L.M."/>
            <person name="Hemp J."/>
            <person name="Shih P.M."/>
            <person name="Mcglynn S.E."/>
            <person name="Fischer W."/>
        </authorList>
    </citation>
    <scope>NUCLEOTIDE SEQUENCE [LARGE SCALE GENOMIC DNA]</scope>
    <source>
        <strain evidence="4">CP1_1M</strain>
    </source>
</reference>
<dbReference type="CDD" id="cd03216">
    <property type="entry name" value="ABC_Carb_Monos_I"/>
    <property type="match status" value="1"/>
</dbReference>
<dbReference type="GO" id="GO:0016887">
    <property type="term" value="F:ATP hydrolysis activity"/>
    <property type="evidence" value="ECO:0007669"/>
    <property type="project" value="InterPro"/>
</dbReference>
<keyword evidence="2 4" id="KW-0067">ATP-binding</keyword>
<dbReference type="Gene3D" id="3.40.50.300">
    <property type="entry name" value="P-loop containing nucleotide triphosphate hydrolases"/>
    <property type="match status" value="1"/>
</dbReference>
<dbReference type="GO" id="GO:0005524">
    <property type="term" value="F:ATP binding"/>
    <property type="evidence" value="ECO:0007669"/>
    <property type="project" value="UniProtKB-KW"/>
</dbReference>
<dbReference type="InterPro" id="IPR003593">
    <property type="entry name" value="AAA+_ATPase"/>
</dbReference>
<evidence type="ECO:0000256" key="1">
    <source>
        <dbReference type="ARBA" id="ARBA00022741"/>
    </source>
</evidence>
<dbReference type="PANTHER" id="PTHR43790:SF8">
    <property type="entry name" value="SUGAR ABC TRANSPORTER ATP-BINDING PROTEIN"/>
    <property type="match status" value="1"/>
</dbReference>
<organism evidence="4 5">
    <name type="scientific">Candidatus Thermofonsia Clade 1 bacterium</name>
    <dbReference type="NCBI Taxonomy" id="2364210"/>
    <lineage>
        <taxon>Bacteria</taxon>
        <taxon>Bacillati</taxon>
        <taxon>Chloroflexota</taxon>
        <taxon>Candidatus Thermofontia</taxon>
        <taxon>Candidatus Thermofonsia Clade 1</taxon>
    </lineage>
</organism>
<dbReference type="InterPro" id="IPR050107">
    <property type="entry name" value="ABC_carbohydrate_import_ATPase"/>
</dbReference>
<dbReference type="AlphaFoldDB" id="A0A2M8PWH2"/>
<accession>A0A2M8PWH2</accession>
<feature type="domain" description="ABC transporter" evidence="3">
    <location>
        <begin position="1"/>
        <end position="242"/>
    </location>
</feature>
<gene>
    <name evidence="4" type="ORF">CUN50_05905</name>
</gene>
<comment type="caution">
    <text evidence="4">The sequence shown here is derived from an EMBL/GenBank/DDBJ whole genome shotgun (WGS) entry which is preliminary data.</text>
</comment>
<evidence type="ECO:0000313" key="4">
    <source>
        <dbReference type="EMBL" id="PJF41907.1"/>
    </source>
</evidence>